<dbReference type="AlphaFoldDB" id="A0AAP0KTM2"/>
<sequence length="116" mass="12975">MLGNQAEERSRFCDSHGGCALGDPHGRVEESIDKVDEAEECGIEEISKQLAMAGDHDKITVMINLFTNEFTSSPQANHRKVILVLVFVSLIVLVDWIFHCYQLKLIACLSKCQPQN</sequence>
<gene>
    <name evidence="2" type="ORF">Scep_005070</name>
</gene>
<keyword evidence="1" id="KW-1133">Transmembrane helix</keyword>
<evidence type="ECO:0000313" key="2">
    <source>
        <dbReference type="EMBL" id="KAK9158496.1"/>
    </source>
</evidence>
<comment type="caution">
    <text evidence="2">The sequence shown here is derived from an EMBL/GenBank/DDBJ whole genome shotgun (WGS) entry which is preliminary data.</text>
</comment>
<feature type="transmembrane region" description="Helical" evidence="1">
    <location>
        <begin position="81"/>
        <end position="98"/>
    </location>
</feature>
<evidence type="ECO:0000256" key="1">
    <source>
        <dbReference type="SAM" id="Phobius"/>
    </source>
</evidence>
<keyword evidence="1" id="KW-0812">Transmembrane</keyword>
<keyword evidence="3" id="KW-1185">Reference proteome</keyword>
<reference evidence="2 3" key="1">
    <citation type="submission" date="2024-01" db="EMBL/GenBank/DDBJ databases">
        <title>Genome assemblies of Stephania.</title>
        <authorList>
            <person name="Yang L."/>
        </authorList>
    </citation>
    <scope>NUCLEOTIDE SEQUENCE [LARGE SCALE GENOMIC DNA]</scope>
    <source>
        <strain evidence="2">JXDWG</strain>
        <tissue evidence="2">Leaf</tissue>
    </source>
</reference>
<proteinExistence type="predicted"/>
<keyword evidence="1" id="KW-0472">Membrane</keyword>
<dbReference type="EMBL" id="JBBNAG010000002">
    <property type="protein sequence ID" value="KAK9158496.1"/>
    <property type="molecule type" value="Genomic_DNA"/>
</dbReference>
<organism evidence="2 3">
    <name type="scientific">Stephania cephalantha</name>
    <dbReference type="NCBI Taxonomy" id="152367"/>
    <lineage>
        <taxon>Eukaryota</taxon>
        <taxon>Viridiplantae</taxon>
        <taxon>Streptophyta</taxon>
        <taxon>Embryophyta</taxon>
        <taxon>Tracheophyta</taxon>
        <taxon>Spermatophyta</taxon>
        <taxon>Magnoliopsida</taxon>
        <taxon>Ranunculales</taxon>
        <taxon>Menispermaceae</taxon>
        <taxon>Menispermoideae</taxon>
        <taxon>Cissampelideae</taxon>
        <taxon>Stephania</taxon>
    </lineage>
</organism>
<dbReference type="Proteomes" id="UP001419268">
    <property type="component" value="Unassembled WGS sequence"/>
</dbReference>
<name>A0AAP0KTM2_9MAGN</name>
<evidence type="ECO:0000313" key="3">
    <source>
        <dbReference type="Proteomes" id="UP001419268"/>
    </source>
</evidence>
<accession>A0AAP0KTM2</accession>
<protein>
    <submittedName>
        <fullName evidence="2">Uncharacterized protein</fullName>
    </submittedName>
</protein>